<name>A0AAV4X132_9ARAC</name>
<keyword evidence="2" id="KW-1185">Reference proteome</keyword>
<comment type="caution">
    <text evidence="1">The sequence shown here is derived from an EMBL/GenBank/DDBJ whole genome shotgun (WGS) entry which is preliminary data.</text>
</comment>
<dbReference type="EMBL" id="BPLQ01015536">
    <property type="protein sequence ID" value="GIY88867.1"/>
    <property type="molecule type" value="Genomic_DNA"/>
</dbReference>
<proteinExistence type="predicted"/>
<dbReference type="Proteomes" id="UP001054837">
    <property type="component" value="Unassembled WGS sequence"/>
</dbReference>
<accession>A0AAV4X132</accession>
<evidence type="ECO:0000313" key="2">
    <source>
        <dbReference type="Proteomes" id="UP001054837"/>
    </source>
</evidence>
<gene>
    <name evidence="1" type="ORF">CDAR_107961</name>
</gene>
<evidence type="ECO:0000313" key="1">
    <source>
        <dbReference type="EMBL" id="GIY88867.1"/>
    </source>
</evidence>
<protein>
    <submittedName>
        <fullName evidence="1">Uncharacterized protein</fullName>
    </submittedName>
</protein>
<sequence length="96" mass="11189">MNLTTQFLQEKCLLSRVHSIPLREKTEEYRENTRIPICPWRGSFRGNAINCAEEGRFRCSTSQSDETLYFRFSDRVTTFIKSALDRIKKCTLSGTC</sequence>
<dbReference type="AlphaFoldDB" id="A0AAV4X132"/>
<organism evidence="1 2">
    <name type="scientific">Caerostris darwini</name>
    <dbReference type="NCBI Taxonomy" id="1538125"/>
    <lineage>
        <taxon>Eukaryota</taxon>
        <taxon>Metazoa</taxon>
        <taxon>Ecdysozoa</taxon>
        <taxon>Arthropoda</taxon>
        <taxon>Chelicerata</taxon>
        <taxon>Arachnida</taxon>
        <taxon>Araneae</taxon>
        <taxon>Araneomorphae</taxon>
        <taxon>Entelegynae</taxon>
        <taxon>Araneoidea</taxon>
        <taxon>Araneidae</taxon>
        <taxon>Caerostris</taxon>
    </lineage>
</organism>
<reference evidence="1 2" key="1">
    <citation type="submission" date="2021-06" db="EMBL/GenBank/DDBJ databases">
        <title>Caerostris darwini draft genome.</title>
        <authorList>
            <person name="Kono N."/>
            <person name="Arakawa K."/>
        </authorList>
    </citation>
    <scope>NUCLEOTIDE SEQUENCE [LARGE SCALE GENOMIC DNA]</scope>
</reference>